<evidence type="ECO:0000313" key="4">
    <source>
        <dbReference type="Proteomes" id="UP001196509"/>
    </source>
</evidence>
<dbReference type="AlphaFoldDB" id="A0AAE2ZQE8"/>
<keyword evidence="2" id="KW-0732">Signal</keyword>
<evidence type="ECO:0000256" key="2">
    <source>
        <dbReference type="SAM" id="SignalP"/>
    </source>
</evidence>
<reference evidence="3" key="1">
    <citation type="submission" date="2021-08" db="EMBL/GenBank/DDBJ databases">
        <title>Hoeflea bacterium WL0058 sp. nov., isolated from the sediment.</title>
        <authorList>
            <person name="Wang L."/>
            <person name="Zhang D."/>
        </authorList>
    </citation>
    <scope>NUCLEOTIDE SEQUENCE</scope>
    <source>
        <strain evidence="3">WL0058</strain>
    </source>
</reference>
<protein>
    <submittedName>
        <fullName evidence="3">Uncharacterized protein</fullName>
    </submittedName>
</protein>
<name>A0AAE2ZQE8_9HYPH</name>
<evidence type="ECO:0000256" key="1">
    <source>
        <dbReference type="SAM" id="MobiDB-lite"/>
    </source>
</evidence>
<sequence length="104" mass="10701">MTRYLKLLVAACLLTAAPAAQATTILQCVPIEELQSAADRGGHVVVFTGVENSGVSLIVFRNGAGEWAAAYVDANGLACIIGQGLSGRAPNNPAPSQRIPEEPA</sequence>
<feature type="region of interest" description="Disordered" evidence="1">
    <location>
        <begin position="85"/>
        <end position="104"/>
    </location>
</feature>
<gene>
    <name evidence="3" type="ORF">K1W69_17420</name>
</gene>
<keyword evidence="4" id="KW-1185">Reference proteome</keyword>
<organism evidence="3 4">
    <name type="scientific">Flavimaribacter sediminis</name>
    <dbReference type="NCBI Taxonomy" id="2865987"/>
    <lineage>
        <taxon>Bacteria</taxon>
        <taxon>Pseudomonadati</taxon>
        <taxon>Pseudomonadota</taxon>
        <taxon>Alphaproteobacteria</taxon>
        <taxon>Hyphomicrobiales</taxon>
        <taxon>Rhizobiaceae</taxon>
        <taxon>Flavimaribacter</taxon>
    </lineage>
</organism>
<evidence type="ECO:0000313" key="3">
    <source>
        <dbReference type="EMBL" id="MBW8638980.1"/>
    </source>
</evidence>
<dbReference type="Proteomes" id="UP001196509">
    <property type="component" value="Unassembled WGS sequence"/>
</dbReference>
<dbReference type="EMBL" id="JAICBX010000003">
    <property type="protein sequence ID" value="MBW8638980.1"/>
    <property type="molecule type" value="Genomic_DNA"/>
</dbReference>
<feature type="chain" id="PRO_5042074390" evidence="2">
    <location>
        <begin position="23"/>
        <end position="104"/>
    </location>
</feature>
<feature type="signal peptide" evidence="2">
    <location>
        <begin position="1"/>
        <end position="22"/>
    </location>
</feature>
<comment type="caution">
    <text evidence="3">The sequence shown here is derived from an EMBL/GenBank/DDBJ whole genome shotgun (WGS) entry which is preliminary data.</text>
</comment>
<dbReference type="RefSeq" id="WP_220229696.1">
    <property type="nucleotide sequence ID" value="NZ_JAICBX010000003.1"/>
</dbReference>
<proteinExistence type="predicted"/>
<accession>A0AAE2ZQE8</accession>